<dbReference type="RefSeq" id="WP_311830368.1">
    <property type="nucleotide sequence ID" value="NZ_JARQAJ010000007.1"/>
</dbReference>
<evidence type="ECO:0000313" key="3">
    <source>
        <dbReference type="Proteomes" id="UP001181046"/>
    </source>
</evidence>
<feature type="compositionally biased region" description="Low complexity" evidence="1">
    <location>
        <begin position="113"/>
        <end position="126"/>
    </location>
</feature>
<proteinExistence type="predicted"/>
<evidence type="ECO:0000313" key="2">
    <source>
        <dbReference type="EMBL" id="MDT2760387.1"/>
    </source>
</evidence>
<dbReference type="Proteomes" id="UP001181046">
    <property type="component" value="Unassembled WGS sequence"/>
</dbReference>
<name>A0ABU3FED2_9ENTE</name>
<reference evidence="2" key="1">
    <citation type="submission" date="2023-03" db="EMBL/GenBank/DDBJ databases">
        <authorList>
            <person name="Shen W."/>
            <person name="Cai J."/>
        </authorList>
    </citation>
    <scope>NUCLEOTIDE SEQUENCE</scope>
    <source>
        <strain evidence="2">P66-3</strain>
    </source>
</reference>
<gene>
    <name evidence="2" type="ORF">P7H27_11495</name>
</gene>
<comment type="caution">
    <text evidence="2">The sequence shown here is derived from an EMBL/GenBank/DDBJ whole genome shotgun (WGS) entry which is preliminary data.</text>
</comment>
<evidence type="ECO:0000256" key="1">
    <source>
        <dbReference type="SAM" id="MobiDB-lite"/>
    </source>
</evidence>
<protein>
    <submittedName>
        <fullName evidence="2">Uncharacterized protein</fullName>
    </submittedName>
</protein>
<dbReference type="EMBL" id="JARQAJ010000007">
    <property type="protein sequence ID" value="MDT2760387.1"/>
    <property type="molecule type" value="Genomic_DNA"/>
</dbReference>
<accession>A0ABU3FED2</accession>
<organism evidence="2 3">
    <name type="scientific">Enterococcus xiangfangensis</name>
    <dbReference type="NCBI Taxonomy" id="1296537"/>
    <lineage>
        <taxon>Bacteria</taxon>
        <taxon>Bacillati</taxon>
        <taxon>Bacillota</taxon>
        <taxon>Bacilli</taxon>
        <taxon>Lactobacillales</taxon>
        <taxon>Enterococcaceae</taxon>
        <taxon>Enterococcus</taxon>
    </lineage>
</organism>
<sequence>MKNTKFENFLSLPIEKKFVEKIKYECTSPLADIILTKNYYRSNIELKEFTANYLQEDYKEYLFSARPALYAKVVRDIFVAAEKDNDKFILKIKGIRKFLSLAETDSNSDSALNKKNQTKSSSNSSTLRAWSKIINPKGNENED</sequence>
<feature type="region of interest" description="Disordered" evidence="1">
    <location>
        <begin position="105"/>
        <end position="143"/>
    </location>
</feature>
<keyword evidence="3" id="KW-1185">Reference proteome</keyword>